<dbReference type="Pfam" id="PF00046">
    <property type="entry name" value="Homeodomain"/>
    <property type="match status" value="1"/>
</dbReference>
<feature type="domain" description="Homeobox" evidence="4">
    <location>
        <begin position="40"/>
        <end position="90"/>
    </location>
</feature>
<protein>
    <submittedName>
        <fullName evidence="5">Similar to Saccharomyces cerevisiae HMRA1 Silenced copy of a1 at HMR</fullName>
    </submittedName>
</protein>
<dbReference type="SMART" id="SM00389">
    <property type="entry name" value="HOX"/>
    <property type="match status" value="1"/>
</dbReference>
<organism evidence="5 6">
    <name type="scientific">Maudiozyma saulgeensis</name>
    <dbReference type="NCBI Taxonomy" id="1789683"/>
    <lineage>
        <taxon>Eukaryota</taxon>
        <taxon>Fungi</taxon>
        <taxon>Dikarya</taxon>
        <taxon>Ascomycota</taxon>
        <taxon>Saccharomycotina</taxon>
        <taxon>Saccharomycetes</taxon>
        <taxon>Saccharomycetales</taxon>
        <taxon>Saccharomycetaceae</taxon>
        <taxon>Maudiozyma</taxon>
    </lineage>
</organism>
<dbReference type="InterPro" id="IPR009057">
    <property type="entry name" value="Homeodomain-like_sf"/>
</dbReference>
<dbReference type="InterPro" id="IPR001356">
    <property type="entry name" value="HD"/>
</dbReference>
<keyword evidence="3" id="KW-0472">Membrane</keyword>
<dbReference type="PROSITE" id="PS50071">
    <property type="entry name" value="HOMEOBOX_2"/>
    <property type="match status" value="1"/>
</dbReference>
<dbReference type="EMBL" id="FXLY01000005">
    <property type="protein sequence ID" value="SMN20149.1"/>
    <property type="molecule type" value="Genomic_DNA"/>
</dbReference>
<keyword evidence="6" id="KW-1185">Reference proteome</keyword>
<keyword evidence="1 2" id="KW-0539">Nucleus</keyword>
<dbReference type="Gene3D" id="1.10.10.60">
    <property type="entry name" value="Homeodomain-like"/>
    <property type="match status" value="1"/>
</dbReference>
<dbReference type="Proteomes" id="UP000196158">
    <property type="component" value="Unassembled WGS sequence"/>
</dbReference>
<feature type="transmembrane region" description="Helical" evidence="3">
    <location>
        <begin position="93"/>
        <end position="116"/>
    </location>
</feature>
<evidence type="ECO:0000256" key="2">
    <source>
        <dbReference type="RuleBase" id="RU000682"/>
    </source>
</evidence>
<dbReference type="GO" id="GO:0003677">
    <property type="term" value="F:DNA binding"/>
    <property type="evidence" value="ECO:0007669"/>
    <property type="project" value="UniProtKB-UniRule"/>
</dbReference>
<dbReference type="AlphaFoldDB" id="A0A1X7R3T2"/>
<dbReference type="STRING" id="1789683.A0A1X7R3T2"/>
<feature type="DNA-binding region" description="Homeobox" evidence="1">
    <location>
        <begin position="42"/>
        <end position="91"/>
    </location>
</feature>
<evidence type="ECO:0000256" key="3">
    <source>
        <dbReference type="SAM" id="Phobius"/>
    </source>
</evidence>
<proteinExistence type="predicted"/>
<reference evidence="5 6" key="1">
    <citation type="submission" date="2017-04" db="EMBL/GenBank/DDBJ databases">
        <authorList>
            <person name="Afonso C.L."/>
            <person name="Miller P.J."/>
            <person name="Scott M.A."/>
            <person name="Spackman E."/>
            <person name="Goraichik I."/>
            <person name="Dimitrov K.M."/>
            <person name="Suarez D.L."/>
            <person name="Swayne D.E."/>
        </authorList>
    </citation>
    <scope>NUCLEOTIDE SEQUENCE [LARGE SCALE GENOMIC DNA]</scope>
</reference>
<comment type="subcellular location">
    <subcellularLocation>
        <location evidence="1 2">Nucleus</location>
    </subcellularLocation>
</comment>
<evidence type="ECO:0000259" key="4">
    <source>
        <dbReference type="PROSITE" id="PS50071"/>
    </source>
</evidence>
<dbReference type="OrthoDB" id="2109411at2759"/>
<gene>
    <name evidence="5" type="ORF">KASA_0N00781G</name>
</gene>
<keyword evidence="3" id="KW-0812">Transmembrane</keyword>
<accession>A0A1X7R3T2</accession>
<evidence type="ECO:0000313" key="6">
    <source>
        <dbReference type="Proteomes" id="UP000196158"/>
    </source>
</evidence>
<keyword evidence="1 2" id="KW-0371">Homeobox</keyword>
<dbReference type="GO" id="GO:0005634">
    <property type="term" value="C:nucleus"/>
    <property type="evidence" value="ECO:0007669"/>
    <property type="project" value="UniProtKB-SubCell"/>
</dbReference>
<evidence type="ECO:0000313" key="5">
    <source>
        <dbReference type="EMBL" id="SMN20149.1"/>
    </source>
</evidence>
<evidence type="ECO:0000256" key="1">
    <source>
        <dbReference type="PROSITE-ProRule" id="PRU00108"/>
    </source>
</evidence>
<keyword evidence="3" id="KW-1133">Transmembrane helix</keyword>
<dbReference type="SUPFAM" id="SSF46689">
    <property type="entry name" value="Homeodomain-like"/>
    <property type="match status" value="1"/>
</dbReference>
<name>A0A1X7R3T2_9SACH</name>
<sequence length="117" mass="14208">MVQQTDFNYISKDILDSGLSLHEKKELLKRLYDNYNLLVVPKKRKRTTISKSTKEFLEKVFEKKQWITREERQIVAMECGITPLQVRIWVCCYLYTFTTHHYILLTISYIYIYIYIL</sequence>
<dbReference type="CDD" id="cd00086">
    <property type="entry name" value="homeodomain"/>
    <property type="match status" value="1"/>
</dbReference>
<keyword evidence="1 2" id="KW-0238">DNA-binding</keyword>